<name>F0BHX0_9XANT</name>
<feature type="region of interest" description="Disordered" evidence="1">
    <location>
        <begin position="55"/>
        <end position="79"/>
    </location>
</feature>
<evidence type="ECO:0000256" key="2">
    <source>
        <dbReference type="SAM" id="SignalP"/>
    </source>
</evidence>
<gene>
    <name evidence="3" type="ORF">XVE_3869</name>
</gene>
<sequence length="79" mass="8264">MGSKAQLRVACLAVSCQVPACTTVFIQTAVQTRAVQSMAADSMVGSESLQVGRGLGSRLTHDAEGVSEANKRAARKEQN</sequence>
<proteinExistence type="predicted"/>
<keyword evidence="2" id="KW-0732">Signal</keyword>
<feature type="compositionally biased region" description="Basic and acidic residues" evidence="1">
    <location>
        <begin position="59"/>
        <end position="79"/>
    </location>
</feature>
<evidence type="ECO:0000313" key="4">
    <source>
        <dbReference type="Proteomes" id="UP000003299"/>
    </source>
</evidence>
<dbReference type="KEGG" id="xve:BJD12_07590"/>
<protein>
    <submittedName>
        <fullName evidence="3">Uncharacterized protein</fullName>
    </submittedName>
</protein>
<dbReference type="EMBL" id="AEQV01000166">
    <property type="protein sequence ID" value="EGD07926.1"/>
    <property type="molecule type" value="Genomic_DNA"/>
</dbReference>
<evidence type="ECO:0000256" key="1">
    <source>
        <dbReference type="SAM" id="MobiDB-lite"/>
    </source>
</evidence>
<comment type="caution">
    <text evidence="3">The sequence shown here is derived from an EMBL/GenBank/DDBJ whole genome shotgun (WGS) entry which is preliminary data.</text>
</comment>
<evidence type="ECO:0000313" key="3">
    <source>
        <dbReference type="EMBL" id="EGD07926.1"/>
    </source>
</evidence>
<accession>F0BHX0</accession>
<feature type="chain" id="PRO_5043915419" evidence="2">
    <location>
        <begin position="21"/>
        <end position="79"/>
    </location>
</feature>
<feature type="signal peptide" evidence="2">
    <location>
        <begin position="1"/>
        <end position="20"/>
    </location>
</feature>
<dbReference type="AlphaFoldDB" id="F0BHX0"/>
<organism evidence="3 4">
    <name type="scientific">Xanthomonas vesicatoria ATCC 35937</name>
    <dbReference type="NCBI Taxonomy" id="925775"/>
    <lineage>
        <taxon>Bacteria</taxon>
        <taxon>Pseudomonadati</taxon>
        <taxon>Pseudomonadota</taxon>
        <taxon>Gammaproteobacteria</taxon>
        <taxon>Lysobacterales</taxon>
        <taxon>Lysobacteraceae</taxon>
        <taxon>Xanthomonas</taxon>
    </lineage>
</organism>
<reference evidence="3 4" key="1">
    <citation type="journal article" date="2011" name="BMC Genomics">
        <title>Comparative genomics reveals diversity among xanthomonads infecting tomato and pepper.</title>
        <authorList>
            <person name="Potnis N."/>
            <person name="Krasileva K."/>
            <person name="Chow V."/>
            <person name="Almeida N.F."/>
            <person name="Patil P.B."/>
            <person name="Ryan R.P."/>
            <person name="Sharlach M."/>
            <person name="Behlau F."/>
            <person name="Dow J.M."/>
            <person name="Momol M.T."/>
            <person name="White F.F."/>
            <person name="Preston J.F."/>
            <person name="Vinatzer B.A."/>
            <person name="Koebnik R."/>
            <person name="Setubal J.C."/>
            <person name="Norman D.J."/>
            <person name="Staskawicz B.J."/>
            <person name="Jones J.B."/>
        </authorList>
    </citation>
    <scope>NUCLEOTIDE SEQUENCE [LARGE SCALE GENOMIC DNA]</scope>
    <source>
        <strain evidence="3 4">ATCC 35937</strain>
    </source>
</reference>
<dbReference type="Proteomes" id="UP000003299">
    <property type="component" value="Unassembled WGS sequence"/>
</dbReference>